<dbReference type="InterPro" id="IPR036950">
    <property type="entry name" value="PBP_transglycosylase"/>
</dbReference>
<comment type="catalytic activity">
    <reaction evidence="7">
        <text>Preferential cleavage: (Ac)2-L-Lys-D-Ala-|-D-Ala. Also transpeptidation of peptidyl-alanyl moieties that are N-acyl substituents of D-alanine.</text>
        <dbReference type="EC" id="3.4.16.4"/>
    </reaction>
</comment>
<keyword evidence="1 12" id="KW-0121">Carboxypeptidase</keyword>
<evidence type="ECO:0000256" key="1">
    <source>
        <dbReference type="ARBA" id="ARBA00022645"/>
    </source>
</evidence>
<gene>
    <name evidence="12" type="ORF">Mco01_73320</name>
</gene>
<dbReference type="GO" id="GO:0004180">
    <property type="term" value="F:carboxypeptidase activity"/>
    <property type="evidence" value="ECO:0007669"/>
    <property type="project" value="UniProtKB-KW"/>
</dbReference>
<organism evidence="12 13">
    <name type="scientific">Microbispora corallina</name>
    <dbReference type="NCBI Taxonomy" id="83302"/>
    <lineage>
        <taxon>Bacteria</taxon>
        <taxon>Bacillati</taxon>
        <taxon>Actinomycetota</taxon>
        <taxon>Actinomycetes</taxon>
        <taxon>Streptosporangiales</taxon>
        <taxon>Streptosporangiaceae</taxon>
        <taxon>Microbispora</taxon>
    </lineage>
</organism>
<evidence type="ECO:0000256" key="4">
    <source>
        <dbReference type="ARBA" id="ARBA00022679"/>
    </source>
</evidence>
<comment type="caution">
    <text evidence="12">The sequence shown here is derived from an EMBL/GenBank/DDBJ whole genome shotgun (WGS) entry which is preliminary data.</text>
</comment>
<accession>A0ABQ4GBC2</accession>
<dbReference type="InterPro" id="IPR001460">
    <property type="entry name" value="PCN-bd_Tpept"/>
</dbReference>
<dbReference type="InterPro" id="IPR023346">
    <property type="entry name" value="Lysozyme-like_dom_sf"/>
</dbReference>
<evidence type="ECO:0000259" key="10">
    <source>
        <dbReference type="Pfam" id="PF00905"/>
    </source>
</evidence>
<dbReference type="InterPro" id="IPR050396">
    <property type="entry name" value="Glycosyltr_51/Transpeptidase"/>
</dbReference>
<reference evidence="12 13" key="1">
    <citation type="submission" date="2021-01" db="EMBL/GenBank/DDBJ databases">
        <title>Whole genome shotgun sequence of Microbispora corallina NBRC 16416.</title>
        <authorList>
            <person name="Komaki H."/>
            <person name="Tamura T."/>
        </authorList>
    </citation>
    <scope>NUCLEOTIDE SEQUENCE [LARGE SCALE GENOMIC DNA]</scope>
    <source>
        <strain evidence="12 13">NBRC 16416</strain>
    </source>
</reference>
<dbReference type="Pfam" id="PF00905">
    <property type="entry name" value="Transpeptidase"/>
    <property type="match status" value="1"/>
</dbReference>
<evidence type="ECO:0000256" key="9">
    <source>
        <dbReference type="SAM" id="MobiDB-lite"/>
    </source>
</evidence>
<dbReference type="PANTHER" id="PTHR32282">
    <property type="entry name" value="BINDING PROTEIN TRANSPEPTIDASE, PUTATIVE-RELATED"/>
    <property type="match status" value="1"/>
</dbReference>
<evidence type="ECO:0000259" key="11">
    <source>
        <dbReference type="Pfam" id="PF00912"/>
    </source>
</evidence>
<dbReference type="SUPFAM" id="SSF56601">
    <property type="entry name" value="beta-lactamase/transpeptidase-like"/>
    <property type="match status" value="1"/>
</dbReference>
<dbReference type="Pfam" id="PF00912">
    <property type="entry name" value="Transgly"/>
    <property type="match status" value="1"/>
</dbReference>
<keyword evidence="2" id="KW-0645">Protease</keyword>
<dbReference type="RefSeq" id="WP_204061332.1">
    <property type="nucleotide sequence ID" value="NZ_BAAAGP010000047.1"/>
</dbReference>
<evidence type="ECO:0000256" key="5">
    <source>
        <dbReference type="ARBA" id="ARBA00022801"/>
    </source>
</evidence>
<feature type="domain" description="Penicillin-binding protein transpeptidase" evidence="10">
    <location>
        <begin position="367"/>
        <end position="631"/>
    </location>
</feature>
<protein>
    <submittedName>
        <fullName evidence="12">Carboxypeptidase</fullName>
    </submittedName>
</protein>
<comment type="catalytic activity">
    <reaction evidence="8">
        <text>[GlcNAc-(1-&gt;4)-Mur2Ac(oyl-L-Ala-gamma-D-Glu-L-Lys-D-Ala-D-Ala)](n)-di-trans,octa-cis-undecaprenyl diphosphate + beta-D-GlcNAc-(1-&gt;4)-Mur2Ac(oyl-L-Ala-gamma-D-Glu-L-Lys-D-Ala-D-Ala)-di-trans,octa-cis-undecaprenyl diphosphate = [GlcNAc-(1-&gt;4)-Mur2Ac(oyl-L-Ala-gamma-D-Glu-L-Lys-D-Ala-D-Ala)](n+1)-di-trans,octa-cis-undecaprenyl diphosphate + di-trans,octa-cis-undecaprenyl diphosphate + H(+)</text>
        <dbReference type="Rhea" id="RHEA:23708"/>
        <dbReference type="Rhea" id="RHEA-COMP:9602"/>
        <dbReference type="Rhea" id="RHEA-COMP:9603"/>
        <dbReference type="ChEBI" id="CHEBI:15378"/>
        <dbReference type="ChEBI" id="CHEBI:58405"/>
        <dbReference type="ChEBI" id="CHEBI:60033"/>
        <dbReference type="ChEBI" id="CHEBI:78435"/>
        <dbReference type="EC" id="2.4.99.28"/>
    </reaction>
</comment>
<dbReference type="Gene3D" id="1.10.3810.10">
    <property type="entry name" value="Biosynthetic peptidoglycan transglycosylase-like"/>
    <property type="match status" value="1"/>
</dbReference>
<dbReference type="InterPro" id="IPR012338">
    <property type="entry name" value="Beta-lactam/transpept-like"/>
</dbReference>
<keyword evidence="3" id="KW-0328">Glycosyltransferase</keyword>
<evidence type="ECO:0000256" key="8">
    <source>
        <dbReference type="ARBA" id="ARBA00049902"/>
    </source>
</evidence>
<dbReference type="SUPFAM" id="SSF53955">
    <property type="entry name" value="Lysozyme-like"/>
    <property type="match status" value="1"/>
</dbReference>
<evidence type="ECO:0000256" key="7">
    <source>
        <dbReference type="ARBA" id="ARBA00034000"/>
    </source>
</evidence>
<dbReference type="EMBL" id="BOOC01000056">
    <property type="protein sequence ID" value="GIH44332.1"/>
    <property type="molecule type" value="Genomic_DNA"/>
</dbReference>
<keyword evidence="13" id="KW-1185">Reference proteome</keyword>
<dbReference type="InterPro" id="IPR001264">
    <property type="entry name" value="Glyco_trans_51"/>
</dbReference>
<keyword evidence="6" id="KW-0511">Multifunctional enzyme</keyword>
<name>A0ABQ4GBC2_9ACTN</name>
<keyword evidence="4" id="KW-0808">Transferase</keyword>
<dbReference type="Gene3D" id="3.40.710.10">
    <property type="entry name" value="DD-peptidase/beta-lactamase superfamily"/>
    <property type="match status" value="1"/>
</dbReference>
<proteinExistence type="predicted"/>
<keyword evidence="5" id="KW-0378">Hydrolase</keyword>
<evidence type="ECO:0000313" key="13">
    <source>
        <dbReference type="Proteomes" id="UP000603904"/>
    </source>
</evidence>
<evidence type="ECO:0000256" key="2">
    <source>
        <dbReference type="ARBA" id="ARBA00022670"/>
    </source>
</evidence>
<evidence type="ECO:0000256" key="3">
    <source>
        <dbReference type="ARBA" id="ARBA00022676"/>
    </source>
</evidence>
<feature type="domain" description="Glycosyl transferase family 51" evidence="11">
    <location>
        <begin position="74"/>
        <end position="262"/>
    </location>
</feature>
<evidence type="ECO:0000313" key="12">
    <source>
        <dbReference type="EMBL" id="GIH44332.1"/>
    </source>
</evidence>
<dbReference type="Proteomes" id="UP000603904">
    <property type="component" value="Unassembled WGS sequence"/>
</dbReference>
<feature type="region of interest" description="Disordered" evidence="9">
    <location>
        <begin position="700"/>
        <end position="730"/>
    </location>
</feature>
<sequence length="730" mass="77295">MPKRGTIRTEGSKGVALLLALAVVAGVLVAGISLPAVGGVGVGIVTASNDLDVKPEDLQEPPLSEKSVVLDADGHQIAQFYEQYREIVPLDQVAGVMKTAIISIEDYRFYQHGPIDIQGTLRALAKNVTTGGVAQGGSSITQQYVKQVMLNKARTKKEQEEALAPSYGRKLNELRYAMGLEQKYTKDQILEKYLNIAYFGAGAYGVEAAAKRFFGVSAADLSLAQAATLAGAVQKPNETDPAAGKKSRGLLLARRDVVLDRMAQLKKITPEQAAEAKAKPLGYKGTPLPGGCESSPYPYFCMYVRADILTNPVFAAFGRTRQDRDQFLKRGGLVIRTTLDPKLQAAADAAIKDRVHATDDPVASEALVEPGTGRIKAMAASRKYGTDARKKQISYNVVADRAHGGGTGFQAGSTFKVFTLLTALKQGWRVDDGLDSPAGYTAPGYSSFTDCKGRDVGDPAHTVSNDEGSGGFKTLKTGTWQSVNTFFLKLEQKVGLCDVVRTAESLGVKRADGGPLQQYETFTLGVNEMDPVTVATAYAAIAARGSYCPPQAVSAITDRNGTTTRYQPKCRQALDPEVADAAADVMRGVFGPQGTMSAVGGIGRDAAGKTGTSDDYSTAWFAGFTPDLAGAVSLGDPRGASTHRLSGVTIGGRYYSVVFGADISGRIWKETMISALKGVPKSSFPPIDSARFGGCGDRCAPRDDVPPVDNGWDPGFGPGPDRSFGGPPPM</sequence>
<dbReference type="PANTHER" id="PTHR32282:SF33">
    <property type="entry name" value="PEPTIDOGLYCAN GLYCOSYLTRANSFERASE"/>
    <property type="match status" value="1"/>
</dbReference>
<evidence type="ECO:0000256" key="6">
    <source>
        <dbReference type="ARBA" id="ARBA00023268"/>
    </source>
</evidence>